<name>A0A0P0XLT3_ORYSJ</name>
<sequence>MATTGGGGGGGGAQARVADQSFNTLARPRQWISLQRRRDGVLPGGGFGLCGVHLASLSLQDPVPSAGSGARAPCYGGCLGEPMRSTVTEGVIGMVRRVARRW</sequence>
<reference evidence="1 2" key="3">
    <citation type="journal article" date="2013" name="Rice">
        <title>Improvement of the Oryza sativa Nipponbare reference genome using next generation sequence and optical map data.</title>
        <authorList>
            <person name="Kawahara Y."/>
            <person name="de la Bastide M."/>
            <person name="Hamilton J.P."/>
            <person name="Kanamori H."/>
            <person name="McCombie W.R."/>
            <person name="Ouyang S."/>
            <person name="Schwartz D.C."/>
            <person name="Tanaka T."/>
            <person name="Wu J."/>
            <person name="Zhou S."/>
            <person name="Childs K.L."/>
            <person name="Davidson R.M."/>
            <person name="Lin H."/>
            <person name="Quesada-Ocampo L."/>
            <person name="Vaillancourt B."/>
            <person name="Sakai H."/>
            <person name="Lee S.S."/>
            <person name="Kim J."/>
            <person name="Numa H."/>
            <person name="Itoh T."/>
            <person name="Buell C.R."/>
            <person name="Matsumoto T."/>
        </authorList>
    </citation>
    <scope>NUCLEOTIDE SEQUENCE [LARGE SCALE GENOMIC DNA]</scope>
    <source>
        <strain evidence="2">cv. Nipponbare</strain>
    </source>
</reference>
<evidence type="ECO:0000313" key="1">
    <source>
        <dbReference type="EMBL" id="BAT07414.1"/>
    </source>
</evidence>
<dbReference type="PaxDb" id="39947-A0A0P0XLT3"/>
<dbReference type="InParanoid" id="A0A0P0XLT3"/>
<dbReference type="EMBL" id="AP014965">
    <property type="protein sequence ID" value="BAT07414.1"/>
    <property type="molecule type" value="Genomic_DNA"/>
</dbReference>
<dbReference type="AlphaFoldDB" id="A0A0P0XLT3"/>
<evidence type="ECO:0000313" key="2">
    <source>
        <dbReference type="Proteomes" id="UP000059680"/>
    </source>
</evidence>
<dbReference type="Proteomes" id="UP000059680">
    <property type="component" value="Chromosome 9"/>
</dbReference>
<proteinExistence type="predicted"/>
<gene>
    <name evidence="1" type="ordered locus">Os09g0315401</name>
    <name evidence="1" type="ORF">OSNPB_090315401</name>
</gene>
<protein>
    <submittedName>
        <fullName evidence="1">Os09g0315401 protein</fullName>
    </submittedName>
</protein>
<organism evidence="1 2">
    <name type="scientific">Oryza sativa subsp. japonica</name>
    <name type="common">Rice</name>
    <dbReference type="NCBI Taxonomy" id="39947"/>
    <lineage>
        <taxon>Eukaryota</taxon>
        <taxon>Viridiplantae</taxon>
        <taxon>Streptophyta</taxon>
        <taxon>Embryophyta</taxon>
        <taxon>Tracheophyta</taxon>
        <taxon>Spermatophyta</taxon>
        <taxon>Magnoliopsida</taxon>
        <taxon>Liliopsida</taxon>
        <taxon>Poales</taxon>
        <taxon>Poaceae</taxon>
        <taxon>BOP clade</taxon>
        <taxon>Oryzoideae</taxon>
        <taxon>Oryzeae</taxon>
        <taxon>Oryzinae</taxon>
        <taxon>Oryza</taxon>
        <taxon>Oryza sativa</taxon>
    </lineage>
</organism>
<reference evidence="1 2" key="2">
    <citation type="journal article" date="2013" name="Plant Cell Physiol.">
        <title>Rice Annotation Project Database (RAP-DB): an integrative and interactive database for rice genomics.</title>
        <authorList>
            <person name="Sakai H."/>
            <person name="Lee S.S."/>
            <person name="Tanaka T."/>
            <person name="Numa H."/>
            <person name="Kim J."/>
            <person name="Kawahara Y."/>
            <person name="Wakimoto H."/>
            <person name="Yang C.C."/>
            <person name="Iwamoto M."/>
            <person name="Abe T."/>
            <person name="Yamada Y."/>
            <person name="Muto A."/>
            <person name="Inokuchi H."/>
            <person name="Ikemura T."/>
            <person name="Matsumoto T."/>
            <person name="Sasaki T."/>
            <person name="Itoh T."/>
        </authorList>
    </citation>
    <scope>NUCLEOTIDE SEQUENCE [LARGE SCALE GENOMIC DNA]</scope>
    <source>
        <strain evidence="2">cv. Nipponbare</strain>
    </source>
</reference>
<reference evidence="2" key="1">
    <citation type="journal article" date="2005" name="Nature">
        <title>The map-based sequence of the rice genome.</title>
        <authorList>
            <consortium name="International rice genome sequencing project (IRGSP)"/>
            <person name="Matsumoto T."/>
            <person name="Wu J."/>
            <person name="Kanamori H."/>
            <person name="Katayose Y."/>
            <person name="Fujisawa M."/>
            <person name="Namiki N."/>
            <person name="Mizuno H."/>
            <person name="Yamamoto K."/>
            <person name="Antonio B.A."/>
            <person name="Baba T."/>
            <person name="Sakata K."/>
            <person name="Nagamura Y."/>
            <person name="Aoki H."/>
            <person name="Arikawa K."/>
            <person name="Arita K."/>
            <person name="Bito T."/>
            <person name="Chiden Y."/>
            <person name="Fujitsuka N."/>
            <person name="Fukunaka R."/>
            <person name="Hamada M."/>
            <person name="Harada C."/>
            <person name="Hayashi A."/>
            <person name="Hijishita S."/>
            <person name="Honda M."/>
            <person name="Hosokawa S."/>
            <person name="Ichikawa Y."/>
            <person name="Idonuma A."/>
            <person name="Iijima M."/>
            <person name="Ikeda M."/>
            <person name="Ikeno M."/>
            <person name="Ito K."/>
            <person name="Ito S."/>
            <person name="Ito T."/>
            <person name="Ito Y."/>
            <person name="Ito Y."/>
            <person name="Iwabuchi A."/>
            <person name="Kamiya K."/>
            <person name="Karasawa W."/>
            <person name="Kurita K."/>
            <person name="Katagiri S."/>
            <person name="Kikuta A."/>
            <person name="Kobayashi H."/>
            <person name="Kobayashi N."/>
            <person name="Machita K."/>
            <person name="Maehara T."/>
            <person name="Masukawa M."/>
            <person name="Mizubayashi T."/>
            <person name="Mukai Y."/>
            <person name="Nagasaki H."/>
            <person name="Nagata Y."/>
            <person name="Naito S."/>
            <person name="Nakashima M."/>
            <person name="Nakama Y."/>
            <person name="Nakamichi Y."/>
            <person name="Nakamura M."/>
            <person name="Meguro A."/>
            <person name="Negishi M."/>
            <person name="Ohta I."/>
            <person name="Ohta T."/>
            <person name="Okamoto M."/>
            <person name="Ono N."/>
            <person name="Saji S."/>
            <person name="Sakaguchi M."/>
            <person name="Sakai K."/>
            <person name="Shibata M."/>
            <person name="Shimokawa T."/>
            <person name="Song J."/>
            <person name="Takazaki Y."/>
            <person name="Terasawa K."/>
            <person name="Tsugane M."/>
            <person name="Tsuji K."/>
            <person name="Ueda S."/>
            <person name="Waki K."/>
            <person name="Yamagata H."/>
            <person name="Yamamoto M."/>
            <person name="Yamamoto S."/>
            <person name="Yamane H."/>
            <person name="Yoshiki S."/>
            <person name="Yoshihara R."/>
            <person name="Yukawa K."/>
            <person name="Zhong H."/>
            <person name="Yano M."/>
            <person name="Yuan Q."/>
            <person name="Ouyang S."/>
            <person name="Liu J."/>
            <person name="Jones K.M."/>
            <person name="Gansberger K."/>
            <person name="Moffat K."/>
            <person name="Hill J."/>
            <person name="Bera J."/>
            <person name="Fadrosh D."/>
            <person name="Jin S."/>
            <person name="Johri S."/>
            <person name="Kim M."/>
            <person name="Overton L."/>
            <person name="Reardon M."/>
            <person name="Tsitrin T."/>
            <person name="Vuong H."/>
            <person name="Weaver B."/>
            <person name="Ciecko A."/>
            <person name="Tallon L."/>
            <person name="Jackson J."/>
            <person name="Pai G."/>
            <person name="Aken S.V."/>
            <person name="Utterback T."/>
            <person name="Reidmuller S."/>
            <person name="Feldblyum T."/>
            <person name="Hsiao J."/>
            <person name="Zismann V."/>
            <person name="Iobst S."/>
            <person name="de Vazeille A.R."/>
            <person name="Buell C.R."/>
            <person name="Ying K."/>
            <person name="Li Y."/>
            <person name="Lu T."/>
            <person name="Huang Y."/>
            <person name="Zhao Q."/>
            <person name="Feng Q."/>
            <person name="Zhang L."/>
            <person name="Zhu J."/>
            <person name="Weng Q."/>
            <person name="Mu J."/>
            <person name="Lu Y."/>
            <person name="Fan D."/>
            <person name="Liu Y."/>
            <person name="Guan J."/>
            <person name="Zhang Y."/>
            <person name="Yu S."/>
            <person name="Liu X."/>
            <person name="Zhang Y."/>
            <person name="Hong G."/>
            <person name="Han B."/>
            <person name="Choisne N."/>
            <person name="Demange N."/>
            <person name="Orjeda G."/>
            <person name="Samain S."/>
            <person name="Cattolico L."/>
            <person name="Pelletier E."/>
            <person name="Couloux A."/>
            <person name="Segurens B."/>
            <person name="Wincker P."/>
            <person name="D'Hont A."/>
            <person name="Scarpelli C."/>
            <person name="Weissenbach J."/>
            <person name="Salanoubat M."/>
            <person name="Quetier F."/>
            <person name="Yu Y."/>
            <person name="Kim H.R."/>
            <person name="Rambo T."/>
            <person name="Currie J."/>
            <person name="Collura K."/>
            <person name="Luo M."/>
            <person name="Yang T."/>
            <person name="Ammiraju J.S.S."/>
            <person name="Engler F."/>
            <person name="Soderlund C."/>
            <person name="Wing R.A."/>
            <person name="Palmer L.E."/>
            <person name="de la Bastide M."/>
            <person name="Spiegel L."/>
            <person name="Nascimento L."/>
            <person name="Zutavern T."/>
            <person name="O'Shaughnessy A."/>
            <person name="Dike S."/>
            <person name="Dedhia N."/>
            <person name="Preston R."/>
            <person name="Balija V."/>
            <person name="McCombie W.R."/>
            <person name="Chow T."/>
            <person name="Chen H."/>
            <person name="Chung M."/>
            <person name="Chen C."/>
            <person name="Shaw J."/>
            <person name="Wu H."/>
            <person name="Hsiao K."/>
            <person name="Chao Y."/>
            <person name="Chu M."/>
            <person name="Cheng C."/>
            <person name="Hour A."/>
            <person name="Lee P."/>
            <person name="Lin S."/>
            <person name="Lin Y."/>
            <person name="Liou J."/>
            <person name="Liu S."/>
            <person name="Hsing Y."/>
            <person name="Raghuvanshi S."/>
            <person name="Mohanty A."/>
            <person name="Bharti A.K."/>
            <person name="Gaur A."/>
            <person name="Gupta V."/>
            <person name="Kumar D."/>
            <person name="Ravi V."/>
            <person name="Vij S."/>
            <person name="Kapur A."/>
            <person name="Khurana P."/>
            <person name="Khurana P."/>
            <person name="Khurana J.P."/>
            <person name="Tyagi A.K."/>
            <person name="Gaikwad K."/>
            <person name="Singh A."/>
            <person name="Dalal V."/>
            <person name="Srivastava S."/>
            <person name="Dixit A."/>
            <person name="Pal A.K."/>
            <person name="Ghazi I.A."/>
            <person name="Yadav M."/>
            <person name="Pandit A."/>
            <person name="Bhargava A."/>
            <person name="Sureshbabu K."/>
            <person name="Batra K."/>
            <person name="Sharma T.R."/>
            <person name="Mohapatra T."/>
            <person name="Singh N.K."/>
            <person name="Messing J."/>
            <person name="Nelson A.B."/>
            <person name="Fuks G."/>
            <person name="Kavchok S."/>
            <person name="Keizer G."/>
            <person name="Linton E."/>
            <person name="Llaca V."/>
            <person name="Song R."/>
            <person name="Tanyolac B."/>
            <person name="Young S."/>
            <person name="Ho-Il K."/>
            <person name="Hahn J.H."/>
            <person name="Sangsakoo G."/>
            <person name="Vanavichit A."/>
            <person name="de Mattos Luiz.A.T."/>
            <person name="Zimmer P.D."/>
            <person name="Malone G."/>
            <person name="Dellagostin O."/>
            <person name="de Oliveira A.C."/>
            <person name="Bevan M."/>
            <person name="Bancroft I."/>
            <person name="Minx P."/>
            <person name="Cordum H."/>
            <person name="Wilson R."/>
            <person name="Cheng Z."/>
            <person name="Jin W."/>
            <person name="Jiang J."/>
            <person name="Leong S.A."/>
            <person name="Iwama H."/>
            <person name="Gojobori T."/>
            <person name="Itoh T."/>
            <person name="Niimura Y."/>
            <person name="Fujii Y."/>
            <person name="Habara T."/>
            <person name="Sakai H."/>
            <person name="Sato Y."/>
            <person name="Wilson G."/>
            <person name="Kumar K."/>
            <person name="McCouch S."/>
            <person name="Juretic N."/>
            <person name="Hoen D."/>
            <person name="Wright S."/>
            <person name="Bruskiewich R."/>
            <person name="Bureau T."/>
            <person name="Miyao A."/>
            <person name="Hirochika H."/>
            <person name="Nishikawa T."/>
            <person name="Kadowaki K."/>
            <person name="Sugiura M."/>
            <person name="Burr B."/>
            <person name="Sasaki T."/>
        </authorList>
    </citation>
    <scope>NUCLEOTIDE SEQUENCE [LARGE SCALE GENOMIC DNA]</scope>
    <source>
        <strain evidence="2">cv. Nipponbare</strain>
    </source>
</reference>
<keyword evidence="2" id="KW-1185">Reference proteome</keyword>
<accession>A0A0P0XLT3</accession>